<dbReference type="EMBL" id="UPXX01000032">
    <property type="protein sequence ID" value="VBB47003.1"/>
    <property type="molecule type" value="Genomic_DNA"/>
</dbReference>
<evidence type="ECO:0000256" key="1">
    <source>
        <dbReference type="SAM" id="SignalP"/>
    </source>
</evidence>
<name>A0A653AG15_UNCDX</name>
<dbReference type="Gene3D" id="3.40.50.10610">
    <property type="entry name" value="ABC-type transport auxiliary lipoprotein component"/>
    <property type="match status" value="1"/>
</dbReference>
<sequence>MKKTSRIFFSLLLPLLFLGAMVSGCATVQMTTKGEEFPKMYEESPVAILVLPPINESTAADAKQYYATTVQEAISYWGFYIFPYEITTDILKMEGLYDTELLLNMPISKFREYFGADAVLFTTIKKWDLSYIVIASTLTVAIEAELKSTITEQTLWSYRGTVVVDLSGGQQVGGGLAGIIAQLIITAVNSAVADYVPYAKQANYRALSTLPFGKYHPDHMTDQSMSFPDLTPGKTDL</sequence>
<feature type="chain" id="PRO_5024824397" description="Lipoprotein" evidence="1">
    <location>
        <begin position="27"/>
        <end position="237"/>
    </location>
</feature>
<dbReference type="PROSITE" id="PS51257">
    <property type="entry name" value="PROKAR_LIPOPROTEIN"/>
    <property type="match status" value="1"/>
</dbReference>
<evidence type="ECO:0008006" key="3">
    <source>
        <dbReference type="Google" id="ProtNLM"/>
    </source>
</evidence>
<accession>A0A653AG15</accession>
<reference evidence="2" key="1">
    <citation type="submission" date="2018-07" db="EMBL/GenBank/DDBJ databases">
        <authorList>
            <consortium name="Genoscope - CEA"/>
            <person name="William W."/>
        </authorList>
    </citation>
    <scope>NUCLEOTIDE SEQUENCE</scope>
    <source>
        <strain evidence="2">IK1</strain>
    </source>
</reference>
<keyword evidence="1" id="KW-0732">Signal</keyword>
<protein>
    <recommendedName>
        <fullName evidence="3">Lipoprotein</fullName>
    </recommendedName>
</protein>
<dbReference type="AlphaFoldDB" id="A0A653AG15"/>
<proteinExistence type="predicted"/>
<feature type="signal peptide" evidence="1">
    <location>
        <begin position="1"/>
        <end position="26"/>
    </location>
</feature>
<gene>
    <name evidence="2" type="ORF">TRIP_B50085</name>
</gene>
<organism evidence="2">
    <name type="scientific">Uncultured Desulfatiglans sp</name>
    <dbReference type="NCBI Taxonomy" id="1748965"/>
    <lineage>
        <taxon>Bacteria</taxon>
        <taxon>Pseudomonadati</taxon>
        <taxon>Thermodesulfobacteriota</taxon>
        <taxon>Desulfobacteria</taxon>
        <taxon>Desulfatiglandales</taxon>
        <taxon>Desulfatiglandaceae</taxon>
        <taxon>Desulfatiglans</taxon>
        <taxon>environmental samples</taxon>
    </lineage>
</organism>
<evidence type="ECO:0000313" key="2">
    <source>
        <dbReference type="EMBL" id="VBB47003.1"/>
    </source>
</evidence>
<dbReference type="InterPro" id="IPR008517">
    <property type="entry name" value="GNA1162-like"/>
</dbReference>
<dbReference type="Pfam" id="PF05643">
    <property type="entry name" value="GNA1162-like"/>
    <property type="match status" value="1"/>
</dbReference>